<dbReference type="SUPFAM" id="SSF52091">
    <property type="entry name" value="SpoIIaa-like"/>
    <property type="match status" value="1"/>
</dbReference>
<organism evidence="2 3">
    <name type="scientific">Micromonospora phaseoli</name>
    <dbReference type="NCBI Taxonomy" id="1144548"/>
    <lineage>
        <taxon>Bacteria</taxon>
        <taxon>Bacillati</taxon>
        <taxon>Actinomycetota</taxon>
        <taxon>Actinomycetes</taxon>
        <taxon>Micromonosporales</taxon>
        <taxon>Micromonosporaceae</taxon>
        <taxon>Micromonospora</taxon>
    </lineage>
</organism>
<dbReference type="InterPro" id="IPR036513">
    <property type="entry name" value="STAS_dom_sf"/>
</dbReference>
<proteinExistence type="predicted"/>
<evidence type="ECO:0000313" key="2">
    <source>
        <dbReference type="EMBL" id="SEJ38592.1"/>
    </source>
</evidence>
<dbReference type="PROSITE" id="PS50801">
    <property type="entry name" value="STAS"/>
    <property type="match status" value="1"/>
</dbReference>
<protein>
    <recommendedName>
        <fullName evidence="1">STAS domain-containing protein</fullName>
    </recommendedName>
</protein>
<dbReference type="Gene3D" id="3.30.750.24">
    <property type="entry name" value="STAS domain"/>
    <property type="match status" value="1"/>
</dbReference>
<evidence type="ECO:0000259" key="1">
    <source>
        <dbReference type="PROSITE" id="PS50801"/>
    </source>
</evidence>
<dbReference type="InterPro" id="IPR002645">
    <property type="entry name" value="STAS_dom"/>
</dbReference>
<name>A0A1H6YMX2_9ACTN</name>
<dbReference type="EMBL" id="FNYV01000004">
    <property type="protein sequence ID" value="SEJ38592.1"/>
    <property type="molecule type" value="Genomic_DNA"/>
</dbReference>
<dbReference type="AlphaFoldDB" id="A0A1H6YMX2"/>
<feature type="domain" description="STAS" evidence="1">
    <location>
        <begin position="15"/>
        <end position="83"/>
    </location>
</feature>
<dbReference type="OrthoDB" id="3379326at2"/>
<evidence type="ECO:0000313" key="3">
    <source>
        <dbReference type="Proteomes" id="UP000198707"/>
    </source>
</evidence>
<reference evidence="3" key="1">
    <citation type="submission" date="2016-10" db="EMBL/GenBank/DDBJ databases">
        <authorList>
            <person name="Varghese N."/>
            <person name="Submissions S."/>
        </authorList>
    </citation>
    <scope>NUCLEOTIDE SEQUENCE [LARGE SCALE GENOMIC DNA]</scope>
    <source>
        <strain evidence="3">CGMCC 4.7038</strain>
    </source>
</reference>
<sequence length="146" mass="15838">MLPMVKARRVSRTAVAISVSGSVDRSTAGYVTRVAEYMLDHVDSRPERVELDLTEVTGVDEVGFTSLVDVAAGASAAGAAVVVRCGAERAMLERHRCGRGVASEQIGRMLRLHLKFVVRRRRSRPAVAEARVVRWCPGPLAGRNRG</sequence>
<accession>A0A1H6YMX2</accession>
<keyword evidence="3" id="KW-1185">Reference proteome</keyword>
<gene>
    <name evidence="2" type="ORF">SAMN05443287_104145</name>
</gene>
<dbReference type="Proteomes" id="UP000198707">
    <property type="component" value="Unassembled WGS sequence"/>
</dbReference>